<reference evidence="2 3" key="1">
    <citation type="submission" date="2013-09" db="EMBL/GenBank/DDBJ databases">
        <title>Corchorus capsularis genome sequencing.</title>
        <authorList>
            <person name="Alam M."/>
            <person name="Haque M.S."/>
            <person name="Islam M.S."/>
            <person name="Emdad E.M."/>
            <person name="Islam M.M."/>
            <person name="Ahmed B."/>
            <person name="Halim A."/>
            <person name="Hossen Q.M.M."/>
            <person name="Hossain M.Z."/>
            <person name="Ahmed R."/>
            <person name="Khan M.M."/>
            <person name="Islam R."/>
            <person name="Rashid M.M."/>
            <person name="Khan S.A."/>
            <person name="Rahman M.S."/>
            <person name="Alam M."/>
        </authorList>
    </citation>
    <scope>NUCLEOTIDE SEQUENCE [LARGE SCALE GENOMIC DNA]</scope>
    <source>
        <strain evidence="3">cv. CVL-1</strain>
        <tissue evidence="2">Whole seedling</tissue>
    </source>
</reference>
<organism evidence="2 3">
    <name type="scientific">Corchorus capsularis</name>
    <name type="common">Jute</name>
    <dbReference type="NCBI Taxonomy" id="210143"/>
    <lineage>
        <taxon>Eukaryota</taxon>
        <taxon>Viridiplantae</taxon>
        <taxon>Streptophyta</taxon>
        <taxon>Embryophyta</taxon>
        <taxon>Tracheophyta</taxon>
        <taxon>Spermatophyta</taxon>
        <taxon>Magnoliopsida</taxon>
        <taxon>eudicotyledons</taxon>
        <taxon>Gunneridae</taxon>
        <taxon>Pentapetalae</taxon>
        <taxon>rosids</taxon>
        <taxon>malvids</taxon>
        <taxon>Malvales</taxon>
        <taxon>Malvaceae</taxon>
        <taxon>Grewioideae</taxon>
        <taxon>Apeibeae</taxon>
        <taxon>Corchorus</taxon>
    </lineage>
</organism>
<dbReference type="SUPFAM" id="SSF49764">
    <property type="entry name" value="HSP20-like chaperones"/>
    <property type="match status" value="1"/>
</dbReference>
<feature type="compositionally biased region" description="Basic and acidic residues" evidence="1">
    <location>
        <begin position="55"/>
        <end position="67"/>
    </location>
</feature>
<sequence length="163" mass="18389">MEMISSEARRKQLRGCSFSAVYEIGNANLEWNVRCRVLGQGSETGRKSKSSSAKWGRESKSSSCNRGEETYLDRAAARRGLRVIIPDKSRYEFMSAKIEIQLAKVEPIQWTSLVVVPQRVNLPSALPPSFYFIRLIASASHRPNAHRSRFSSSFLLPFTFANS</sequence>
<keyword evidence="3" id="KW-1185">Reference proteome</keyword>
<dbReference type="EMBL" id="AWWV01016465">
    <property type="protein sequence ID" value="OMO49512.1"/>
    <property type="molecule type" value="Genomic_DNA"/>
</dbReference>
<dbReference type="AlphaFoldDB" id="A0A1R3FUH2"/>
<feature type="region of interest" description="Disordered" evidence="1">
    <location>
        <begin position="42"/>
        <end position="67"/>
    </location>
</feature>
<evidence type="ECO:0000256" key="1">
    <source>
        <dbReference type="SAM" id="MobiDB-lite"/>
    </source>
</evidence>
<dbReference type="InterPro" id="IPR008978">
    <property type="entry name" value="HSP20-like_chaperone"/>
</dbReference>
<protein>
    <submittedName>
        <fullName evidence="2">HSP20-like chaperone</fullName>
    </submittedName>
</protein>
<accession>A0A1R3FUH2</accession>
<comment type="caution">
    <text evidence="2">The sequence shown here is derived from an EMBL/GenBank/DDBJ whole genome shotgun (WGS) entry which is preliminary data.</text>
</comment>
<proteinExistence type="predicted"/>
<evidence type="ECO:0000313" key="3">
    <source>
        <dbReference type="Proteomes" id="UP000188268"/>
    </source>
</evidence>
<dbReference type="Gramene" id="OMO49512">
    <property type="protein sequence ID" value="OMO49512"/>
    <property type="gene ID" value="CCACVL1_30968"/>
</dbReference>
<dbReference type="Proteomes" id="UP000188268">
    <property type="component" value="Unassembled WGS sequence"/>
</dbReference>
<gene>
    <name evidence="2" type="ORF">CCACVL1_30968</name>
</gene>
<evidence type="ECO:0000313" key="2">
    <source>
        <dbReference type="EMBL" id="OMO49512.1"/>
    </source>
</evidence>
<name>A0A1R3FUH2_COCAP</name>
<dbReference type="OrthoDB" id="1898560at2759"/>
<dbReference type="Gene3D" id="2.60.40.790">
    <property type="match status" value="1"/>
</dbReference>